<keyword evidence="4 5" id="KW-0472">Membrane</keyword>
<comment type="caution">
    <text evidence="7">The sequence shown here is derived from an EMBL/GenBank/DDBJ whole genome shotgun (WGS) entry which is preliminary data.</text>
</comment>
<comment type="subcellular location">
    <subcellularLocation>
        <location evidence="1">Membrane</location>
        <topology evidence="1">Multi-pass membrane protein</topology>
    </subcellularLocation>
</comment>
<evidence type="ECO:0000256" key="4">
    <source>
        <dbReference type="ARBA" id="ARBA00023136"/>
    </source>
</evidence>
<feature type="transmembrane region" description="Helical" evidence="5">
    <location>
        <begin position="186"/>
        <end position="201"/>
    </location>
</feature>
<sequence>MSTLRKKIGIGNVADTLFCLFLVMSFLSERTNLGRLTMLLFIVICIFMIIIRARIVKLPTYFALEIIFIGYCILQILIGVTVDKNVSKDMIQTLLVCTLVYICVYNYAIFRNNFKHVLKLFFLSFVWAILINLLIDVGTLFENRSGNGIQIGGINIGGVISISVGWMAGICMVLATILYKNDKKKFWIIFLLLLLALVSSGTRKAFLFVPVAMLGWFYFGQHRRNIFKLFANMIVVLTLCIIGYYLTIYNATLYSIVGYRLENVVEYITNDKNDIDDASLLTRLSLIEAAKSALWERPLMGWGLDNFRYIFNNGGYYSHNNFLEILVSGGWIGFVIYYLKYLYIIVSLWIYRKYAGDRDKNMINVFLLLAIVMITLEYWQVTYYSRKFMMIWVLMLVYLQSLRALKKSKQLIIE</sequence>
<feature type="transmembrane region" description="Helical" evidence="5">
    <location>
        <begin position="207"/>
        <end position="222"/>
    </location>
</feature>
<feature type="transmembrane region" description="Helical" evidence="5">
    <location>
        <begin position="58"/>
        <end position="78"/>
    </location>
</feature>
<feature type="transmembrane region" description="Helical" evidence="5">
    <location>
        <begin position="9"/>
        <end position="27"/>
    </location>
</feature>
<evidence type="ECO:0000313" key="7">
    <source>
        <dbReference type="EMBL" id="MRX72997.1"/>
    </source>
</evidence>
<feature type="transmembrane region" description="Helical" evidence="5">
    <location>
        <begin position="363"/>
        <end position="381"/>
    </location>
</feature>
<organism evidence="7 8">
    <name type="scientific">Metabacillus lacus</name>
    <dbReference type="NCBI Taxonomy" id="1983721"/>
    <lineage>
        <taxon>Bacteria</taxon>
        <taxon>Bacillati</taxon>
        <taxon>Bacillota</taxon>
        <taxon>Bacilli</taxon>
        <taxon>Bacillales</taxon>
        <taxon>Bacillaceae</taxon>
        <taxon>Metabacillus</taxon>
    </lineage>
</organism>
<evidence type="ECO:0000256" key="3">
    <source>
        <dbReference type="ARBA" id="ARBA00022989"/>
    </source>
</evidence>
<dbReference type="OrthoDB" id="2957833at2"/>
<evidence type="ECO:0000256" key="1">
    <source>
        <dbReference type="ARBA" id="ARBA00004141"/>
    </source>
</evidence>
<keyword evidence="8" id="KW-1185">Reference proteome</keyword>
<feature type="transmembrane region" description="Helical" evidence="5">
    <location>
        <begin position="153"/>
        <end position="179"/>
    </location>
</feature>
<accession>A0A7X2M0D2</accession>
<feature type="transmembrane region" description="Helical" evidence="5">
    <location>
        <begin position="90"/>
        <end position="108"/>
    </location>
</feature>
<name>A0A7X2M0D2_9BACI</name>
<dbReference type="EMBL" id="WKKI01000025">
    <property type="protein sequence ID" value="MRX72997.1"/>
    <property type="molecule type" value="Genomic_DNA"/>
</dbReference>
<dbReference type="Pfam" id="PF04932">
    <property type="entry name" value="Wzy_C"/>
    <property type="match status" value="1"/>
</dbReference>
<keyword evidence="2 5" id="KW-0812">Transmembrane</keyword>
<dbReference type="RefSeq" id="WP_154308226.1">
    <property type="nucleotide sequence ID" value="NZ_WKKI01000025.1"/>
</dbReference>
<dbReference type="InterPro" id="IPR051533">
    <property type="entry name" value="WaaL-like"/>
</dbReference>
<proteinExistence type="predicted"/>
<feature type="transmembrane region" description="Helical" evidence="5">
    <location>
        <begin position="33"/>
        <end position="51"/>
    </location>
</feature>
<gene>
    <name evidence="7" type="ORF">GJU40_12685</name>
</gene>
<evidence type="ECO:0000313" key="8">
    <source>
        <dbReference type="Proteomes" id="UP000448867"/>
    </source>
</evidence>
<feature type="transmembrane region" description="Helical" evidence="5">
    <location>
        <begin position="229"/>
        <end position="248"/>
    </location>
</feature>
<dbReference type="AlphaFoldDB" id="A0A7X2M0D2"/>
<feature type="domain" description="O-antigen ligase-related" evidence="6">
    <location>
        <begin position="189"/>
        <end position="337"/>
    </location>
</feature>
<evidence type="ECO:0000256" key="2">
    <source>
        <dbReference type="ARBA" id="ARBA00022692"/>
    </source>
</evidence>
<feature type="transmembrane region" description="Helical" evidence="5">
    <location>
        <begin position="120"/>
        <end position="141"/>
    </location>
</feature>
<reference evidence="7 8" key="1">
    <citation type="submission" date="2019-11" db="EMBL/GenBank/DDBJ databases">
        <title>Bacillus lacus genome.</title>
        <authorList>
            <person name="Allen C.J."/>
            <person name="Newman J.D."/>
        </authorList>
    </citation>
    <scope>NUCLEOTIDE SEQUENCE [LARGE SCALE GENOMIC DNA]</scope>
    <source>
        <strain evidence="7 8">KCTC 33946</strain>
    </source>
</reference>
<keyword evidence="3 5" id="KW-1133">Transmembrane helix</keyword>
<dbReference type="GO" id="GO:0016020">
    <property type="term" value="C:membrane"/>
    <property type="evidence" value="ECO:0007669"/>
    <property type="project" value="UniProtKB-SubCell"/>
</dbReference>
<evidence type="ECO:0000259" key="6">
    <source>
        <dbReference type="Pfam" id="PF04932"/>
    </source>
</evidence>
<dbReference type="PANTHER" id="PTHR37422:SF17">
    <property type="entry name" value="O-ANTIGEN LIGASE"/>
    <property type="match status" value="1"/>
</dbReference>
<dbReference type="InterPro" id="IPR007016">
    <property type="entry name" value="O-antigen_ligase-rel_domated"/>
</dbReference>
<evidence type="ECO:0000256" key="5">
    <source>
        <dbReference type="SAM" id="Phobius"/>
    </source>
</evidence>
<feature type="transmembrane region" description="Helical" evidence="5">
    <location>
        <begin position="331"/>
        <end position="351"/>
    </location>
</feature>
<dbReference type="PANTHER" id="PTHR37422">
    <property type="entry name" value="TEICHURONIC ACID BIOSYNTHESIS PROTEIN TUAE"/>
    <property type="match status" value="1"/>
</dbReference>
<protein>
    <recommendedName>
        <fullName evidence="6">O-antigen ligase-related domain-containing protein</fullName>
    </recommendedName>
</protein>
<feature type="transmembrane region" description="Helical" evidence="5">
    <location>
        <begin position="387"/>
        <end position="405"/>
    </location>
</feature>
<dbReference type="Proteomes" id="UP000448867">
    <property type="component" value="Unassembled WGS sequence"/>
</dbReference>